<dbReference type="RefSeq" id="WP_342023386.1">
    <property type="nucleotide sequence ID" value="NZ_CP151657.1"/>
</dbReference>
<dbReference type="InterPro" id="IPR010093">
    <property type="entry name" value="SinI_DNA-bd"/>
</dbReference>
<protein>
    <submittedName>
        <fullName evidence="2">Helix-turn-helix domain-containing protein</fullName>
    </submittedName>
</protein>
<sequence length="160" mass="16427">MTQSPHHTPALPAQEVRALARALSAGDVTVFVDGTALRLPSAARDAVLDVLARLGRGEAISVSSGAAGPDTPPAGVPAAKVAPAAAGTREPTARNGSNVPLLTTSQAAAAAGISHTYLRNLTDAGIIPVEYRGTHRRIRLSDVEAWLEEQQAKSARGQQG</sequence>
<evidence type="ECO:0000313" key="2">
    <source>
        <dbReference type="EMBL" id="WZP15734.1"/>
    </source>
</evidence>
<gene>
    <name evidence="2" type="ORF">AAE021_16545</name>
</gene>
<dbReference type="InterPro" id="IPR009061">
    <property type="entry name" value="DNA-bd_dom_put_sf"/>
</dbReference>
<proteinExistence type="predicted"/>
<dbReference type="Pfam" id="PF12728">
    <property type="entry name" value="HTH_17"/>
    <property type="match status" value="1"/>
</dbReference>
<dbReference type="Gene3D" id="1.10.10.10">
    <property type="entry name" value="Winged helix-like DNA-binding domain superfamily/Winged helix DNA-binding domain"/>
    <property type="match status" value="1"/>
</dbReference>
<dbReference type="EMBL" id="CP151657">
    <property type="protein sequence ID" value="WZP15734.1"/>
    <property type="molecule type" value="Genomic_DNA"/>
</dbReference>
<dbReference type="Proteomes" id="UP001448858">
    <property type="component" value="Chromosome"/>
</dbReference>
<dbReference type="SUPFAM" id="SSF46955">
    <property type="entry name" value="Putative DNA-binding domain"/>
    <property type="match status" value="1"/>
</dbReference>
<organism evidence="2 3">
    <name type="scientific">Arthrobacter citreus</name>
    <dbReference type="NCBI Taxonomy" id="1670"/>
    <lineage>
        <taxon>Bacteria</taxon>
        <taxon>Bacillati</taxon>
        <taxon>Actinomycetota</taxon>
        <taxon>Actinomycetes</taxon>
        <taxon>Micrococcales</taxon>
        <taxon>Micrococcaceae</taxon>
        <taxon>Arthrobacter</taxon>
    </lineage>
</organism>
<evidence type="ECO:0000259" key="1">
    <source>
        <dbReference type="Pfam" id="PF12728"/>
    </source>
</evidence>
<dbReference type="NCBIfam" id="TIGR01764">
    <property type="entry name" value="excise"/>
    <property type="match status" value="1"/>
</dbReference>
<dbReference type="InterPro" id="IPR041657">
    <property type="entry name" value="HTH_17"/>
</dbReference>
<keyword evidence="3" id="KW-1185">Reference proteome</keyword>
<accession>A0ABZ2ZUR9</accession>
<feature type="domain" description="Helix-turn-helix" evidence="1">
    <location>
        <begin position="101"/>
        <end position="150"/>
    </location>
</feature>
<reference evidence="2 3" key="1">
    <citation type="submission" date="2024-04" db="EMBL/GenBank/DDBJ databases">
        <title>Arthrobacter sp. from Plains bison fecal sample.</title>
        <authorList>
            <person name="Ruzzini A."/>
        </authorList>
    </citation>
    <scope>NUCLEOTIDE SEQUENCE [LARGE SCALE GENOMIC DNA]</scope>
    <source>
        <strain evidence="2 3">EINP1</strain>
    </source>
</reference>
<name>A0ABZ2ZUR9_9MICC</name>
<dbReference type="InterPro" id="IPR036388">
    <property type="entry name" value="WH-like_DNA-bd_sf"/>
</dbReference>
<evidence type="ECO:0000313" key="3">
    <source>
        <dbReference type="Proteomes" id="UP001448858"/>
    </source>
</evidence>